<evidence type="ECO:0000313" key="2">
    <source>
        <dbReference type="EMBL" id="DAE20602.1"/>
    </source>
</evidence>
<dbReference type="EMBL" id="BK015698">
    <property type="protein sequence ID" value="DAE20602.1"/>
    <property type="molecule type" value="Genomic_DNA"/>
</dbReference>
<evidence type="ECO:0000259" key="1">
    <source>
        <dbReference type="Pfam" id="PF14301"/>
    </source>
</evidence>
<feature type="domain" description="DUF4376" evidence="1">
    <location>
        <begin position="125"/>
        <end position="233"/>
    </location>
</feature>
<proteinExistence type="predicted"/>
<accession>A0A8S5QNM4</accession>
<organism evidence="2">
    <name type="scientific">Siphoviridae sp. ctJ3t72</name>
    <dbReference type="NCBI Taxonomy" id="2826240"/>
    <lineage>
        <taxon>Viruses</taxon>
        <taxon>Duplodnaviria</taxon>
        <taxon>Heunggongvirae</taxon>
        <taxon>Uroviricota</taxon>
        <taxon>Caudoviricetes</taxon>
    </lineage>
</organism>
<reference evidence="2" key="1">
    <citation type="journal article" date="2021" name="Proc. Natl. Acad. Sci. U.S.A.">
        <title>A Catalog of Tens of Thousands of Viruses from Human Metagenomes Reveals Hidden Associations with Chronic Diseases.</title>
        <authorList>
            <person name="Tisza M.J."/>
            <person name="Buck C.B."/>
        </authorList>
    </citation>
    <scope>NUCLEOTIDE SEQUENCE</scope>
    <source>
        <strain evidence="2">CtJ3t72</strain>
    </source>
</reference>
<name>A0A8S5QNM4_9CAUD</name>
<protein>
    <recommendedName>
        <fullName evidence="1">DUF4376 domain-containing protein</fullName>
    </recommendedName>
</protein>
<dbReference type="InterPro" id="IPR025484">
    <property type="entry name" value="DUF4376"/>
</dbReference>
<dbReference type="Pfam" id="PF14301">
    <property type="entry name" value="DUF4376"/>
    <property type="match status" value="1"/>
</dbReference>
<sequence length="245" mass="27217">MPNTKNVYRFDSEGYYIGISRAQYDGQDLLLPPDCTKSKPALKDGNWYKWTGKSWSAVKIPTTCADAIEQNLTCISNGSGVHNLQVKAVIEALVATESESYRAVVSSDFVMSIEAIPEPTLDELKEKKLDELTAAGHQFDNQLVNETMVINSSLGFKANADLRSQNNINGLLAAGQEPIAYVDSQNTVHSLTLAQLNTLLAECIENGQYLYQQKWAYRAQINACTTKEELAAITFEFRMKDFANE</sequence>